<evidence type="ECO:0000313" key="1">
    <source>
        <dbReference type="EMBL" id="TEB11266.1"/>
    </source>
</evidence>
<sequence>MPGHGSEPQVMVKQNLKEDWIAALLELMKQLKQWTVEQIKIWEADPLQSIVPVVIESPVRRDEELLGRYFAPSLIITEENFHVEICPVKRFAIGPIGLVEMTNGERTYNLLYTIKKGWVILEDHRLLNNHKPLEKDLFLELLNQMFLKDVKGGEQLC</sequence>
<proteinExistence type="predicted"/>
<name>A0A4Y7RR65_9FIRM</name>
<dbReference type="EMBL" id="QFFZ01000016">
    <property type="protein sequence ID" value="TEB11266.1"/>
    <property type="molecule type" value="Genomic_DNA"/>
</dbReference>
<organism evidence="1 2">
    <name type="scientific">Pelotomaculum propionicicum</name>
    <dbReference type="NCBI Taxonomy" id="258475"/>
    <lineage>
        <taxon>Bacteria</taxon>
        <taxon>Bacillati</taxon>
        <taxon>Bacillota</taxon>
        <taxon>Clostridia</taxon>
        <taxon>Eubacteriales</taxon>
        <taxon>Desulfotomaculaceae</taxon>
        <taxon>Pelotomaculum</taxon>
    </lineage>
</organism>
<dbReference type="RefSeq" id="WP_134213651.1">
    <property type="nucleotide sequence ID" value="NZ_QFFZ01000016.1"/>
</dbReference>
<accession>A0A4Y7RR65</accession>
<comment type="caution">
    <text evidence="1">The sequence shown here is derived from an EMBL/GenBank/DDBJ whole genome shotgun (WGS) entry which is preliminary data.</text>
</comment>
<gene>
    <name evidence="1" type="ORF">Pmgp_01801</name>
</gene>
<dbReference type="AlphaFoldDB" id="A0A4Y7RR65"/>
<reference evidence="1 2" key="1">
    <citation type="journal article" date="2018" name="Environ. Microbiol.">
        <title>Novel energy conservation strategies and behaviour of Pelotomaculum schinkii driving syntrophic propionate catabolism.</title>
        <authorList>
            <person name="Hidalgo-Ahumada C.A.P."/>
            <person name="Nobu M.K."/>
            <person name="Narihiro T."/>
            <person name="Tamaki H."/>
            <person name="Liu W.T."/>
            <person name="Kamagata Y."/>
            <person name="Stams A.J.M."/>
            <person name="Imachi H."/>
            <person name="Sousa D.Z."/>
        </authorList>
    </citation>
    <scope>NUCLEOTIDE SEQUENCE [LARGE SCALE GENOMIC DNA]</scope>
    <source>
        <strain evidence="1 2">MGP</strain>
    </source>
</reference>
<dbReference type="Proteomes" id="UP000297597">
    <property type="component" value="Unassembled WGS sequence"/>
</dbReference>
<protein>
    <submittedName>
        <fullName evidence="1">Uncharacterized protein</fullName>
    </submittedName>
</protein>
<keyword evidence="2" id="KW-1185">Reference proteome</keyword>
<evidence type="ECO:0000313" key="2">
    <source>
        <dbReference type="Proteomes" id="UP000297597"/>
    </source>
</evidence>